<dbReference type="OrthoDB" id="7840049at2"/>
<feature type="chain" id="PRO_5005563092" description="SGNH hydrolase-type esterase domain-containing protein" evidence="1">
    <location>
        <begin position="23"/>
        <end position="240"/>
    </location>
</feature>
<reference evidence="4" key="1">
    <citation type="submission" date="2015-07" db="EMBL/GenBank/DDBJ databases">
        <title>Draft Genome Sequence of Roseovarius tolerans EL-164, a producer of N-Acylated Alanine Methyl Esters (NAMEs).</title>
        <authorList>
            <person name="Voget S."/>
            <person name="Bruns H."/>
            <person name="Wagner-Doebler I."/>
            <person name="Schulz S."/>
            <person name="Daniel R."/>
        </authorList>
    </citation>
    <scope>NUCLEOTIDE SEQUENCE [LARGE SCALE GENOMIC DNA]</scope>
    <source>
        <strain evidence="4">EL-164</strain>
    </source>
</reference>
<dbReference type="STRING" id="74031.SAMN04488077_12130"/>
<dbReference type="SUPFAM" id="SSF52266">
    <property type="entry name" value="SGNH hydrolase"/>
    <property type="match status" value="1"/>
</dbReference>
<protein>
    <recommendedName>
        <fullName evidence="2">SGNH hydrolase-type esterase domain-containing protein</fullName>
    </recommendedName>
</protein>
<dbReference type="InterPro" id="IPR013830">
    <property type="entry name" value="SGNH_hydro"/>
</dbReference>
<dbReference type="Gene3D" id="3.40.50.1110">
    <property type="entry name" value="SGNH hydrolase"/>
    <property type="match status" value="1"/>
</dbReference>
<dbReference type="CDD" id="cd00229">
    <property type="entry name" value="SGNH_hydrolase"/>
    <property type="match status" value="1"/>
</dbReference>
<evidence type="ECO:0000313" key="4">
    <source>
        <dbReference type="Proteomes" id="UP000037046"/>
    </source>
</evidence>
<dbReference type="GO" id="GO:0016788">
    <property type="term" value="F:hydrolase activity, acting on ester bonds"/>
    <property type="evidence" value="ECO:0007669"/>
    <property type="project" value="UniProtKB-ARBA"/>
</dbReference>
<dbReference type="InterPro" id="IPR036514">
    <property type="entry name" value="SGNH_hydro_sf"/>
</dbReference>
<sequence length="240" mass="26417">MIRQIFAIALLTLVLTGPQAMAQGRDGFRILVMGDSLMAMHKLVGLSVSSTVRRMTGAQVTDRAIGGARYFYRLPISGALGLNIKQQYHRGNWDWVVLNGGGNDLWLGCGCSRCEQRMNQLISRDGRRGVIPGFLSRLRQDGAQVIYVGYLRSPGVNSPIEHCADEGDEFDRRMARLAALDRGLHFMPLADMVPHGDLSYHALDRIHPSVKASRHIGARIANVIASHTQGTVSRNALTEN</sequence>
<organism evidence="3 4">
    <name type="scientific">Roseovarius tolerans</name>
    <dbReference type="NCBI Taxonomy" id="74031"/>
    <lineage>
        <taxon>Bacteria</taxon>
        <taxon>Pseudomonadati</taxon>
        <taxon>Pseudomonadota</taxon>
        <taxon>Alphaproteobacteria</taxon>
        <taxon>Rhodobacterales</taxon>
        <taxon>Roseobacteraceae</taxon>
        <taxon>Roseovarius</taxon>
    </lineage>
</organism>
<accession>A0A0L6CT89</accession>
<feature type="domain" description="SGNH hydrolase-type esterase" evidence="2">
    <location>
        <begin position="33"/>
        <end position="212"/>
    </location>
</feature>
<keyword evidence="4" id="KW-1185">Reference proteome</keyword>
<evidence type="ECO:0000313" key="3">
    <source>
        <dbReference type="EMBL" id="KNX40910.1"/>
    </source>
</evidence>
<dbReference type="RefSeq" id="WP_050663417.1">
    <property type="nucleotide sequence ID" value="NZ_CP118494.1"/>
</dbReference>
<gene>
    <name evidence="3" type="ORF">ROTO_25240</name>
</gene>
<comment type="caution">
    <text evidence="3">The sequence shown here is derived from an EMBL/GenBank/DDBJ whole genome shotgun (WGS) entry which is preliminary data.</text>
</comment>
<dbReference type="Proteomes" id="UP000037046">
    <property type="component" value="Unassembled WGS sequence"/>
</dbReference>
<evidence type="ECO:0000259" key="2">
    <source>
        <dbReference type="Pfam" id="PF13472"/>
    </source>
</evidence>
<dbReference type="Pfam" id="PF13472">
    <property type="entry name" value="Lipase_GDSL_2"/>
    <property type="match status" value="1"/>
</dbReference>
<keyword evidence="1" id="KW-0732">Signal</keyword>
<dbReference type="EMBL" id="LGVV01000036">
    <property type="protein sequence ID" value="KNX40910.1"/>
    <property type="molecule type" value="Genomic_DNA"/>
</dbReference>
<evidence type="ECO:0000256" key="1">
    <source>
        <dbReference type="SAM" id="SignalP"/>
    </source>
</evidence>
<dbReference type="PATRIC" id="fig|74031.6.peg.2577"/>
<name>A0A0L6CT89_9RHOB</name>
<feature type="signal peptide" evidence="1">
    <location>
        <begin position="1"/>
        <end position="22"/>
    </location>
</feature>
<proteinExistence type="predicted"/>
<dbReference type="AlphaFoldDB" id="A0A0L6CT89"/>